<evidence type="ECO:0000259" key="2">
    <source>
        <dbReference type="Pfam" id="PF00582"/>
    </source>
</evidence>
<dbReference type="CDD" id="cd00293">
    <property type="entry name" value="USP-like"/>
    <property type="match status" value="1"/>
</dbReference>
<feature type="domain" description="UspA" evidence="2">
    <location>
        <begin position="138"/>
        <end position="263"/>
    </location>
</feature>
<accession>A0A6H9YN53</accession>
<dbReference type="PANTHER" id="PTHR46268:SF6">
    <property type="entry name" value="UNIVERSAL STRESS PROTEIN UP12"/>
    <property type="match status" value="1"/>
</dbReference>
<dbReference type="InterPro" id="IPR006016">
    <property type="entry name" value="UspA"/>
</dbReference>
<evidence type="ECO:0000313" key="3">
    <source>
        <dbReference type="EMBL" id="KAB2343798.1"/>
    </source>
</evidence>
<protein>
    <submittedName>
        <fullName evidence="3">Universal stress protein</fullName>
    </submittedName>
</protein>
<dbReference type="InterPro" id="IPR014729">
    <property type="entry name" value="Rossmann-like_a/b/a_fold"/>
</dbReference>
<evidence type="ECO:0000313" key="4">
    <source>
        <dbReference type="Proteomes" id="UP000468735"/>
    </source>
</evidence>
<organism evidence="3 4">
    <name type="scientific">Actinomadura rudentiformis</name>
    <dbReference type="NCBI Taxonomy" id="359158"/>
    <lineage>
        <taxon>Bacteria</taxon>
        <taxon>Bacillati</taxon>
        <taxon>Actinomycetota</taxon>
        <taxon>Actinomycetes</taxon>
        <taxon>Streptosporangiales</taxon>
        <taxon>Thermomonosporaceae</taxon>
        <taxon>Actinomadura</taxon>
    </lineage>
</organism>
<dbReference type="SUPFAM" id="SSF52402">
    <property type="entry name" value="Adenine nucleotide alpha hydrolases-like"/>
    <property type="match status" value="2"/>
</dbReference>
<evidence type="ECO:0000256" key="1">
    <source>
        <dbReference type="ARBA" id="ARBA00008791"/>
    </source>
</evidence>
<dbReference type="Gene3D" id="3.40.50.620">
    <property type="entry name" value="HUPs"/>
    <property type="match status" value="2"/>
</dbReference>
<comment type="similarity">
    <text evidence="1">Belongs to the universal stress protein A family.</text>
</comment>
<dbReference type="Pfam" id="PF00582">
    <property type="entry name" value="Usp"/>
    <property type="match status" value="2"/>
</dbReference>
<gene>
    <name evidence="3" type="ORF">F8566_33430</name>
</gene>
<proteinExistence type="inferred from homology"/>
<sequence>MIGEHVLVGYARDTGGREALELARAIVGLTDGKLTVASVYPPDRPAAAGEAHALLDQALDLLDGATAEAAVHESRSVGRGLSVLASRIGADIIVVGSTGGGARGRITVGSTADHLLHASTEAVMLPPAGYTPPEELSRITVAYVRRPQCDEAVIRAALAALALDVPLRLLTLNVDDARPDPLRDDLALAIRLARDSSGLPAEAVTAELAEGDDVADALDDVDWPEGELLVCASSEDAGAHRVFLGEMALKVLRAAPCPVTVLPRGYS</sequence>
<dbReference type="Proteomes" id="UP000468735">
    <property type="component" value="Unassembled WGS sequence"/>
</dbReference>
<feature type="domain" description="UspA" evidence="2">
    <location>
        <begin position="5"/>
        <end position="124"/>
    </location>
</feature>
<dbReference type="AlphaFoldDB" id="A0A6H9YN53"/>
<dbReference type="OrthoDB" id="5242641at2"/>
<name>A0A6H9YN53_9ACTN</name>
<dbReference type="EMBL" id="WBMT01000018">
    <property type="protein sequence ID" value="KAB2343798.1"/>
    <property type="molecule type" value="Genomic_DNA"/>
</dbReference>
<reference evidence="3 4" key="1">
    <citation type="submission" date="2019-09" db="EMBL/GenBank/DDBJ databases">
        <title>Actinomadura physcomitrii sp. nov., a novel actinomycete isolated from moss [Physcomitrium sphaericum (Ludw) Fuernr].</title>
        <authorList>
            <person name="Zhuang X."/>
            <person name="Liu C."/>
        </authorList>
    </citation>
    <scope>NUCLEOTIDE SEQUENCE [LARGE SCALE GENOMIC DNA]</scope>
    <source>
        <strain evidence="3 4">HMC1</strain>
    </source>
</reference>
<dbReference type="PANTHER" id="PTHR46268">
    <property type="entry name" value="STRESS RESPONSE PROTEIN NHAX"/>
    <property type="match status" value="1"/>
</dbReference>
<keyword evidence="4" id="KW-1185">Reference proteome</keyword>
<comment type="caution">
    <text evidence="3">The sequence shown here is derived from an EMBL/GenBank/DDBJ whole genome shotgun (WGS) entry which is preliminary data.</text>
</comment>